<reference evidence="3 4" key="1">
    <citation type="journal article" date="2016" name="Proc. Natl. Acad. Sci. U.S.A.">
        <title>Comparative genomics of biotechnologically important yeasts.</title>
        <authorList>
            <person name="Riley R."/>
            <person name="Haridas S."/>
            <person name="Wolfe K.H."/>
            <person name="Lopes M.R."/>
            <person name="Hittinger C.T."/>
            <person name="Goeker M."/>
            <person name="Salamov A.A."/>
            <person name="Wisecaver J.H."/>
            <person name="Long T.M."/>
            <person name="Calvey C.H."/>
            <person name="Aerts A.L."/>
            <person name="Barry K.W."/>
            <person name="Choi C."/>
            <person name="Clum A."/>
            <person name="Coughlan A.Y."/>
            <person name="Deshpande S."/>
            <person name="Douglass A.P."/>
            <person name="Hanson S.J."/>
            <person name="Klenk H.-P."/>
            <person name="LaButti K.M."/>
            <person name="Lapidus A."/>
            <person name="Lindquist E.A."/>
            <person name="Lipzen A.M."/>
            <person name="Meier-Kolthoff J.P."/>
            <person name="Ohm R.A."/>
            <person name="Otillar R.P."/>
            <person name="Pangilinan J.L."/>
            <person name="Peng Y."/>
            <person name="Rokas A."/>
            <person name="Rosa C.A."/>
            <person name="Scheuner C."/>
            <person name="Sibirny A.A."/>
            <person name="Slot J.C."/>
            <person name="Stielow J.B."/>
            <person name="Sun H."/>
            <person name="Kurtzman C.P."/>
            <person name="Blackwell M."/>
            <person name="Grigoriev I.V."/>
            <person name="Jeffries T.W."/>
        </authorList>
    </citation>
    <scope>NUCLEOTIDE SEQUENCE [LARGE SCALE GENOMIC DNA]</scope>
    <source>
        <strain evidence="3 4">DSM 6958</strain>
    </source>
</reference>
<dbReference type="InterPro" id="IPR001810">
    <property type="entry name" value="F-box_dom"/>
</dbReference>
<evidence type="ECO:0000256" key="1">
    <source>
        <dbReference type="SAM" id="MobiDB-lite"/>
    </source>
</evidence>
<dbReference type="PROSITE" id="PS50181">
    <property type="entry name" value="FBOX"/>
    <property type="match status" value="1"/>
</dbReference>
<dbReference type="Pfam" id="PF12937">
    <property type="entry name" value="F-box-like"/>
    <property type="match status" value="1"/>
</dbReference>
<feature type="domain" description="F-box" evidence="2">
    <location>
        <begin position="2"/>
        <end position="48"/>
    </location>
</feature>
<dbReference type="Gene3D" id="1.20.1280.50">
    <property type="match status" value="1"/>
</dbReference>
<evidence type="ECO:0000313" key="3">
    <source>
        <dbReference type="EMBL" id="ODQ63280.1"/>
    </source>
</evidence>
<dbReference type="Proteomes" id="UP000095009">
    <property type="component" value="Unassembled WGS sequence"/>
</dbReference>
<dbReference type="AlphaFoldDB" id="A0A1E3PDB5"/>
<feature type="compositionally biased region" description="Acidic residues" evidence="1">
    <location>
        <begin position="516"/>
        <end position="546"/>
    </location>
</feature>
<evidence type="ECO:0000313" key="4">
    <source>
        <dbReference type="Proteomes" id="UP000095009"/>
    </source>
</evidence>
<name>A0A1E3PDB5_9ASCO</name>
<accession>A0A1E3PDB5</accession>
<evidence type="ECO:0000259" key="2">
    <source>
        <dbReference type="PROSITE" id="PS50181"/>
    </source>
</evidence>
<dbReference type="SUPFAM" id="SSF81383">
    <property type="entry name" value="F-box domain"/>
    <property type="match status" value="1"/>
</dbReference>
<dbReference type="CDD" id="cd09917">
    <property type="entry name" value="F-box_SF"/>
    <property type="match status" value="1"/>
</dbReference>
<proteinExistence type="predicted"/>
<feature type="compositionally biased region" description="Basic and acidic residues" evidence="1">
    <location>
        <begin position="669"/>
        <end position="684"/>
    </location>
</feature>
<organism evidence="3 4">
    <name type="scientific">Nadsonia fulvescens var. elongata DSM 6958</name>
    <dbReference type="NCBI Taxonomy" id="857566"/>
    <lineage>
        <taxon>Eukaryota</taxon>
        <taxon>Fungi</taxon>
        <taxon>Dikarya</taxon>
        <taxon>Ascomycota</taxon>
        <taxon>Saccharomycotina</taxon>
        <taxon>Dipodascomycetes</taxon>
        <taxon>Dipodascales</taxon>
        <taxon>Dipodascales incertae sedis</taxon>
        <taxon>Nadsonia</taxon>
    </lineage>
</organism>
<dbReference type="SUPFAM" id="SSF50978">
    <property type="entry name" value="WD40 repeat-like"/>
    <property type="match status" value="1"/>
</dbReference>
<dbReference type="InterPro" id="IPR036047">
    <property type="entry name" value="F-box-like_dom_sf"/>
</dbReference>
<dbReference type="OrthoDB" id="4084196at2759"/>
<sequence length="710" mass="82337">MVISINYLPLEIIKLIFLELDSKSYLRVGQVCQQWRELTRRSFTLRQHIKDVLLSPGECSRVFRAWEGLVMDSENQNQLAINTSSKSGNYSPVYKLSPGSFNRQNEIALTNTSFDKDKELEKIYFQLLGMKFVSHNFSLSYIVTTHSPPLQKTKLRNVEHKAFSPDGTRYIVSYYYKPPNNEKDHGYGAYKRFYIYDISNRDVKLVNLFTHICDRAITDISISCDNLFMAISYSPGYVEVLKIPSASTESEIDPDTELSYSTRHRIFSRQYPSAINYLSVSNNGELLFIRSQRLGGLLLVNLDTQEEMDIPHYRLDLRMHLQNKDEVLALSGWNETIVYGHFNSTKKSLGSTNISDTTEIQPRVLWKYYQDMISCHYFMYLHADFAVALGTKGVFLGFRFEEDEINVFLIEENISIDGFRSLEEFIEEEKSYEETCQSKNRITSLKRKHSQDNIEVRNDYGMSSSRTLIEPSQIPESHITEADPASIELRQFNLPYYTETILEGQSSIASPRQDPEDQNDQEEQEQNQEEDEDDSDYDEDENESDDSPTREVLLLKVHETDSHKDIKYALTLDGSRLAIASHDKKLHIFSLNNEAIKYAFENNELPSRTLLIDVFDDDCVHNLQFVGRDKLKVSFHTATSIVFDFTSDITDRNQVVRWELIEGRLDKNIDPGDKNDYDPDENHRRDNKKQPATLLELSLWCRSQSLSYNN</sequence>
<protein>
    <recommendedName>
        <fullName evidence="2">F-box domain-containing protein</fullName>
    </recommendedName>
</protein>
<feature type="region of interest" description="Disordered" evidence="1">
    <location>
        <begin position="669"/>
        <end position="689"/>
    </location>
</feature>
<gene>
    <name evidence="3" type="ORF">NADFUDRAFT_84444</name>
</gene>
<keyword evidence="4" id="KW-1185">Reference proteome</keyword>
<feature type="region of interest" description="Disordered" evidence="1">
    <location>
        <begin position="507"/>
        <end position="550"/>
    </location>
</feature>
<dbReference type="SMART" id="SM00256">
    <property type="entry name" value="FBOX"/>
    <property type="match status" value="1"/>
</dbReference>
<dbReference type="InterPro" id="IPR036322">
    <property type="entry name" value="WD40_repeat_dom_sf"/>
</dbReference>
<dbReference type="EMBL" id="KV454415">
    <property type="protein sequence ID" value="ODQ63280.1"/>
    <property type="molecule type" value="Genomic_DNA"/>
</dbReference>